<dbReference type="PANTHER" id="PTHR30337">
    <property type="entry name" value="COMPONENT OF ATP-DEPENDENT DSDNA EXONUCLEASE"/>
    <property type="match status" value="1"/>
</dbReference>
<evidence type="ECO:0000313" key="3">
    <source>
        <dbReference type="EMBL" id="HGL18149.1"/>
    </source>
</evidence>
<dbReference type="EMBL" id="DSOL01000089">
    <property type="protein sequence ID" value="HEN27649.1"/>
    <property type="molecule type" value="Genomic_DNA"/>
</dbReference>
<dbReference type="AlphaFoldDB" id="A0A7C2K4H8"/>
<evidence type="ECO:0000313" key="2">
    <source>
        <dbReference type="EMBL" id="HEN27649.1"/>
    </source>
</evidence>
<comment type="caution">
    <text evidence="2">The sequence shown here is derived from an EMBL/GenBank/DDBJ whole genome shotgun (WGS) entry which is preliminary data.</text>
</comment>
<reference evidence="2" key="1">
    <citation type="journal article" date="2020" name="mSystems">
        <title>Genome- and Community-Level Interaction Insights into Carbon Utilization and Element Cycling Functions of Hydrothermarchaeota in Hydrothermal Sediment.</title>
        <authorList>
            <person name="Zhou Z."/>
            <person name="Liu Y."/>
            <person name="Xu W."/>
            <person name="Pan J."/>
            <person name="Luo Z.H."/>
            <person name="Li M."/>
        </authorList>
    </citation>
    <scope>NUCLEOTIDE SEQUENCE [LARGE SCALE GENOMIC DNA]</scope>
    <source>
        <strain evidence="2">SpSt-34</strain>
        <strain evidence="3">SpSt-69</strain>
    </source>
</reference>
<sequence>MKIAHTSDLHIDSQHKERWDALQIVLEKAKEENVDYLVIAGDLFDDVESASEYITKLRRYFSGLGFKVILIAGNHDYKSFEDERDLGDDVIVLSQKNPLYKDTSNGVSFFTVPYSQGVGNEYFYEQLAYISKNIESVSFNILVYHGDLDEVVKKVRYRKEITGGEGESAFSLSLRVLQKFPTVQLVLSGHYHTYGDPIPIDETGRFVVYSGAPVSITRGDLGPRYLVVYDVDRETKKVSLNKLPLGTLYFEKLEIYLSPTSAESIEDIVFSEIENSLKGDPGKILILELKGYINSKEQGINEVKLKEVVRKYSEEKWSGRVILQEDWFGVLDVAFLMDKPFSRSILEQIDRLDLQEEDKRILKEWFVSALSKVYSQKVKV</sequence>
<protein>
    <recommendedName>
        <fullName evidence="1">Calcineurin-like phosphoesterase domain-containing protein</fullName>
    </recommendedName>
</protein>
<proteinExistence type="predicted"/>
<dbReference type="SUPFAM" id="SSF56300">
    <property type="entry name" value="Metallo-dependent phosphatases"/>
    <property type="match status" value="1"/>
</dbReference>
<evidence type="ECO:0000259" key="1">
    <source>
        <dbReference type="Pfam" id="PF00149"/>
    </source>
</evidence>
<accession>A0A7C2K4H8</accession>
<dbReference type="Pfam" id="PF00149">
    <property type="entry name" value="Metallophos"/>
    <property type="match status" value="1"/>
</dbReference>
<name>A0A7C2K4H8_UNCW3</name>
<dbReference type="EMBL" id="DTDJ01000047">
    <property type="protein sequence ID" value="HGL18149.1"/>
    <property type="molecule type" value="Genomic_DNA"/>
</dbReference>
<dbReference type="InterPro" id="IPR050535">
    <property type="entry name" value="DNA_Repair-Maintenance_Comp"/>
</dbReference>
<dbReference type="Gene3D" id="3.60.21.10">
    <property type="match status" value="1"/>
</dbReference>
<feature type="domain" description="Calcineurin-like phosphoesterase" evidence="1">
    <location>
        <begin position="1"/>
        <end position="194"/>
    </location>
</feature>
<gene>
    <name evidence="2" type="ORF">ENQ77_03110</name>
    <name evidence="3" type="ORF">ENU66_07480</name>
</gene>
<organism evidence="2">
    <name type="scientific">candidate division WOR-3 bacterium</name>
    <dbReference type="NCBI Taxonomy" id="2052148"/>
    <lineage>
        <taxon>Bacteria</taxon>
        <taxon>Bacteria division WOR-3</taxon>
    </lineage>
</organism>
<dbReference type="InterPro" id="IPR029052">
    <property type="entry name" value="Metallo-depent_PP-like"/>
</dbReference>
<dbReference type="InterPro" id="IPR004843">
    <property type="entry name" value="Calcineurin-like_PHP"/>
</dbReference>
<dbReference type="GO" id="GO:0016787">
    <property type="term" value="F:hydrolase activity"/>
    <property type="evidence" value="ECO:0007669"/>
    <property type="project" value="InterPro"/>
</dbReference>